<dbReference type="EMBL" id="DS028093">
    <property type="protein sequence ID" value="KMO99971.1"/>
    <property type="molecule type" value="Genomic_DNA"/>
</dbReference>
<accession>A0A0J7ARX2</accession>
<evidence type="ECO:0000313" key="2">
    <source>
        <dbReference type="Proteomes" id="UP000054565"/>
    </source>
</evidence>
<organism evidence="1 2">
    <name type="scientific">Coccidioides immitis RMSCC 2394</name>
    <dbReference type="NCBI Taxonomy" id="404692"/>
    <lineage>
        <taxon>Eukaryota</taxon>
        <taxon>Fungi</taxon>
        <taxon>Dikarya</taxon>
        <taxon>Ascomycota</taxon>
        <taxon>Pezizomycotina</taxon>
        <taxon>Eurotiomycetes</taxon>
        <taxon>Eurotiomycetidae</taxon>
        <taxon>Onygenales</taxon>
        <taxon>Onygenaceae</taxon>
        <taxon>Coccidioides</taxon>
    </lineage>
</organism>
<reference evidence="2" key="1">
    <citation type="journal article" date="2010" name="Genome Res.">
        <title>Population genomic sequencing of Coccidioides fungi reveals recent hybridization and transposon control.</title>
        <authorList>
            <person name="Neafsey D.E."/>
            <person name="Barker B.M."/>
            <person name="Sharpton T.J."/>
            <person name="Stajich J.E."/>
            <person name="Park D.J."/>
            <person name="Whiston E."/>
            <person name="Hung C.-Y."/>
            <person name="McMahan C."/>
            <person name="White J."/>
            <person name="Sykes S."/>
            <person name="Heiman D."/>
            <person name="Young S."/>
            <person name="Zeng Q."/>
            <person name="Abouelleil A."/>
            <person name="Aftuck L."/>
            <person name="Bessette D."/>
            <person name="Brown A."/>
            <person name="FitzGerald M."/>
            <person name="Lui A."/>
            <person name="Macdonald J.P."/>
            <person name="Priest M."/>
            <person name="Orbach M.J."/>
            <person name="Galgiani J.N."/>
            <person name="Kirkland T.N."/>
            <person name="Cole G.T."/>
            <person name="Birren B.W."/>
            <person name="Henn M.R."/>
            <person name="Taylor J.W."/>
            <person name="Rounsley S.D."/>
        </authorList>
    </citation>
    <scope>NUCLEOTIDE SEQUENCE [LARGE SCALE GENOMIC DNA]</scope>
    <source>
        <strain evidence="2">RMSCC 2394</strain>
    </source>
</reference>
<evidence type="ECO:0000313" key="1">
    <source>
        <dbReference type="EMBL" id="KMO99971.1"/>
    </source>
</evidence>
<dbReference type="Proteomes" id="UP000054565">
    <property type="component" value="Unassembled WGS sequence"/>
</dbReference>
<gene>
    <name evidence="1" type="ORF">CIRG_00114</name>
</gene>
<proteinExistence type="predicted"/>
<protein>
    <submittedName>
        <fullName evidence="1">Uncharacterized protein</fullName>
    </submittedName>
</protein>
<dbReference type="AlphaFoldDB" id="A0A0J7ARX2"/>
<name>A0A0J7ARX2_COCIT</name>
<sequence>MACKAEQIQSPLIEYSILTYVRRITSHDYSAQFGFLSVAVNRRERLQTVLGKIETWNYGNALFVMQGSQGYRMLFSIQTPRNIEIVAHTAEIHRPVHTHNSGSCMIDSATKFGGVQESNVNPVQ</sequence>